<dbReference type="PROSITE" id="PS51898">
    <property type="entry name" value="TYR_RECOMBINASE"/>
    <property type="match status" value="1"/>
</dbReference>
<dbReference type="CDD" id="cd00799">
    <property type="entry name" value="INT_Cre_C"/>
    <property type="match status" value="1"/>
</dbReference>
<dbReference type="Gene3D" id="1.10.150.130">
    <property type="match status" value="1"/>
</dbReference>
<gene>
    <name evidence="7" type="ORF">SAMN05660299_01382</name>
</gene>
<proteinExistence type="predicted"/>
<feature type="domain" description="Core-binding (CB)" evidence="6">
    <location>
        <begin position="22"/>
        <end position="99"/>
    </location>
</feature>
<organism evidence="7 8">
    <name type="scientific">Megasphaera paucivorans</name>
    <dbReference type="NCBI Taxonomy" id="349095"/>
    <lineage>
        <taxon>Bacteria</taxon>
        <taxon>Bacillati</taxon>
        <taxon>Bacillota</taxon>
        <taxon>Negativicutes</taxon>
        <taxon>Veillonellales</taxon>
        <taxon>Veillonellaceae</taxon>
        <taxon>Megasphaera</taxon>
    </lineage>
</organism>
<evidence type="ECO:0000256" key="3">
    <source>
        <dbReference type="ARBA" id="ARBA00023172"/>
    </source>
</evidence>
<dbReference type="Gene3D" id="1.10.443.10">
    <property type="entry name" value="Intergrase catalytic core"/>
    <property type="match status" value="1"/>
</dbReference>
<keyword evidence="8" id="KW-1185">Reference proteome</keyword>
<dbReference type="GO" id="GO:0003677">
    <property type="term" value="F:DNA binding"/>
    <property type="evidence" value="ECO:0007669"/>
    <property type="project" value="UniProtKB-UniRule"/>
</dbReference>
<dbReference type="RefSeq" id="WP_091649778.1">
    <property type="nucleotide sequence ID" value="NZ_FNHQ01000012.1"/>
</dbReference>
<sequence>MDHPPKYFYLHNSDIIAANTKLTDKSRQSIYISRAENTINAYESDWNDFYDWCAHHHVQAFPAEPETIINYINDLADNAKANTVARRISALTENFDAAGIKDNPCRLPIVKNALKGIKRMKGTMQRGKLPILFDDIREMLHCIEGDELQQARDKSILLIGFYGAMRRSEIAGLDMEDLRFTRLGLLITLRKSKTDQMDQGQMIAIPYVEDKEICAVQALKDWIARSGITTGPVFRGFTRGHGIRKNRISDKSIALLVKRYVGLVGMDPKDYGAHSLRHGFATSAAQHHVEERQIMRQTRHKSQTIVRRYIDEADKLIDNPIFKITGDKK</sequence>
<dbReference type="InterPro" id="IPR052925">
    <property type="entry name" value="Phage_Integrase-like_Recomb"/>
</dbReference>
<dbReference type="SUPFAM" id="SSF47823">
    <property type="entry name" value="lambda integrase-like, N-terminal domain"/>
    <property type="match status" value="1"/>
</dbReference>
<dbReference type="STRING" id="349095.SAMN05660299_01382"/>
<dbReference type="OrthoDB" id="9815875at2"/>
<dbReference type="EMBL" id="FNHQ01000012">
    <property type="protein sequence ID" value="SDM70439.1"/>
    <property type="molecule type" value="Genomic_DNA"/>
</dbReference>
<feature type="domain" description="Tyr recombinase" evidence="5">
    <location>
        <begin position="126"/>
        <end position="322"/>
    </location>
</feature>
<dbReference type="PROSITE" id="PS51900">
    <property type="entry name" value="CB"/>
    <property type="match status" value="1"/>
</dbReference>
<dbReference type="GO" id="GO:0006310">
    <property type="term" value="P:DNA recombination"/>
    <property type="evidence" value="ECO:0007669"/>
    <property type="project" value="UniProtKB-KW"/>
</dbReference>
<dbReference type="Proteomes" id="UP000199309">
    <property type="component" value="Unassembled WGS sequence"/>
</dbReference>
<evidence type="ECO:0000259" key="5">
    <source>
        <dbReference type="PROSITE" id="PS51898"/>
    </source>
</evidence>
<dbReference type="InterPro" id="IPR013762">
    <property type="entry name" value="Integrase-like_cat_sf"/>
</dbReference>
<dbReference type="SUPFAM" id="SSF56349">
    <property type="entry name" value="DNA breaking-rejoining enzymes"/>
    <property type="match status" value="1"/>
</dbReference>
<dbReference type="InterPro" id="IPR010998">
    <property type="entry name" value="Integrase_recombinase_N"/>
</dbReference>
<evidence type="ECO:0000256" key="1">
    <source>
        <dbReference type="ARBA" id="ARBA00022908"/>
    </source>
</evidence>
<dbReference type="InterPro" id="IPR011010">
    <property type="entry name" value="DNA_brk_join_enz"/>
</dbReference>
<evidence type="ECO:0000256" key="2">
    <source>
        <dbReference type="ARBA" id="ARBA00023125"/>
    </source>
</evidence>
<accession>A0A1G9VE80</accession>
<name>A0A1G9VE80_9FIRM</name>
<reference evidence="7 8" key="1">
    <citation type="submission" date="2016-10" db="EMBL/GenBank/DDBJ databases">
        <authorList>
            <person name="de Groot N.N."/>
        </authorList>
    </citation>
    <scope>NUCLEOTIDE SEQUENCE [LARGE SCALE GENOMIC DNA]</scope>
    <source>
        <strain evidence="7 8">DSM 16981</strain>
    </source>
</reference>
<keyword evidence="3" id="KW-0233">DNA recombination</keyword>
<dbReference type="Pfam" id="PF02899">
    <property type="entry name" value="Phage_int_SAM_1"/>
    <property type="match status" value="1"/>
</dbReference>
<keyword evidence="2 4" id="KW-0238">DNA-binding</keyword>
<dbReference type="InterPro" id="IPR002104">
    <property type="entry name" value="Integrase_catalytic"/>
</dbReference>
<dbReference type="InterPro" id="IPR004107">
    <property type="entry name" value="Integrase_SAM-like_N"/>
</dbReference>
<keyword evidence="1" id="KW-0229">DNA integration</keyword>
<dbReference type="PANTHER" id="PTHR34605:SF4">
    <property type="entry name" value="DNA ADENINE METHYLTRANSFERASE"/>
    <property type="match status" value="1"/>
</dbReference>
<evidence type="ECO:0000313" key="8">
    <source>
        <dbReference type="Proteomes" id="UP000199309"/>
    </source>
</evidence>
<dbReference type="InterPro" id="IPR044068">
    <property type="entry name" value="CB"/>
</dbReference>
<protein>
    <submittedName>
        <fullName evidence="7">Site-specific recombinase XerD</fullName>
    </submittedName>
</protein>
<dbReference type="PANTHER" id="PTHR34605">
    <property type="entry name" value="PHAGE_INTEGRASE DOMAIN-CONTAINING PROTEIN"/>
    <property type="match status" value="1"/>
</dbReference>
<evidence type="ECO:0000313" key="7">
    <source>
        <dbReference type="EMBL" id="SDM70439.1"/>
    </source>
</evidence>
<dbReference type="AlphaFoldDB" id="A0A1G9VE80"/>
<dbReference type="Pfam" id="PF00589">
    <property type="entry name" value="Phage_integrase"/>
    <property type="match status" value="1"/>
</dbReference>
<evidence type="ECO:0000259" key="6">
    <source>
        <dbReference type="PROSITE" id="PS51900"/>
    </source>
</evidence>
<evidence type="ECO:0000256" key="4">
    <source>
        <dbReference type="PROSITE-ProRule" id="PRU01248"/>
    </source>
</evidence>
<dbReference type="GO" id="GO:0015074">
    <property type="term" value="P:DNA integration"/>
    <property type="evidence" value="ECO:0007669"/>
    <property type="project" value="UniProtKB-KW"/>
</dbReference>